<protein>
    <submittedName>
        <fullName evidence="2">Uncharacterized protein</fullName>
    </submittedName>
</protein>
<proteinExistence type="predicted"/>
<evidence type="ECO:0000313" key="2">
    <source>
        <dbReference type="EMBL" id="RGJ93436.1"/>
    </source>
</evidence>
<evidence type="ECO:0000313" key="1">
    <source>
        <dbReference type="EMBL" id="MDC1752226.1"/>
    </source>
</evidence>
<name>A0A8B2Z363_BACUN</name>
<dbReference type="EMBL" id="JAQNQY010000006">
    <property type="protein sequence ID" value="MDC1752226.1"/>
    <property type="molecule type" value="Genomic_DNA"/>
</dbReference>
<gene>
    <name evidence="2" type="ORF">DXD40_10095</name>
    <name evidence="1" type="ORF">POY80_07195</name>
</gene>
<dbReference type="RefSeq" id="WP_117689077.1">
    <property type="nucleotide sequence ID" value="NZ_JAQNQY010000006.1"/>
</dbReference>
<evidence type="ECO:0000313" key="3">
    <source>
        <dbReference type="Proteomes" id="UP000260844"/>
    </source>
</evidence>
<accession>A0A8B2Z363</accession>
<dbReference type="Proteomes" id="UP001218502">
    <property type="component" value="Unassembled WGS sequence"/>
</dbReference>
<reference evidence="2 3" key="1">
    <citation type="submission" date="2018-08" db="EMBL/GenBank/DDBJ databases">
        <title>A genome reference for cultivated species of the human gut microbiota.</title>
        <authorList>
            <person name="Zou Y."/>
            <person name="Xue W."/>
            <person name="Luo G."/>
        </authorList>
    </citation>
    <scope>NUCLEOTIDE SEQUENCE [LARGE SCALE GENOMIC DNA]</scope>
    <source>
        <strain evidence="2 3">TM04-30</strain>
    </source>
</reference>
<comment type="caution">
    <text evidence="2">The sequence shown here is derived from an EMBL/GenBank/DDBJ whole genome shotgun (WGS) entry which is preliminary data.</text>
</comment>
<dbReference type="AlphaFoldDB" id="A0A8B2Z363"/>
<dbReference type="EMBL" id="QSPV01000007">
    <property type="protein sequence ID" value="RGJ93436.1"/>
    <property type="molecule type" value="Genomic_DNA"/>
</dbReference>
<dbReference type="Proteomes" id="UP000260844">
    <property type="component" value="Unassembled WGS sequence"/>
</dbReference>
<sequence length="98" mass="10970">MGISEANSVAVIKNIPHVFDYIVNLPSIDGTQTVILNKQIACDELNITQKALEDVLDVLSHPNSLPENLNVILNMTVNPNNLNEIEIKWRFTPNESFL</sequence>
<organism evidence="2 3">
    <name type="scientific">Bacteroides uniformis</name>
    <dbReference type="NCBI Taxonomy" id="820"/>
    <lineage>
        <taxon>Bacteria</taxon>
        <taxon>Pseudomonadati</taxon>
        <taxon>Bacteroidota</taxon>
        <taxon>Bacteroidia</taxon>
        <taxon>Bacteroidales</taxon>
        <taxon>Bacteroidaceae</taxon>
        <taxon>Bacteroides</taxon>
    </lineage>
</organism>
<reference evidence="1" key="2">
    <citation type="submission" date="2022-10" db="EMBL/GenBank/DDBJ databases">
        <title>Human gut microbiome strain richness.</title>
        <authorList>
            <person name="Chen-Liaw A."/>
        </authorList>
    </citation>
    <scope>NUCLEOTIDE SEQUENCE</scope>
    <source>
        <strain evidence="1">A1_m1001262Bd0_191120</strain>
    </source>
</reference>